<reference evidence="1" key="1">
    <citation type="submission" date="2018-05" db="EMBL/GenBank/DDBJ databases">
        <authorList>
            <person name="Lanie J.A."/>
            <person name="Ng W.-L."/>
            <person name="Kazmierczak K.M."/>
            <person name="Andrzejewski T.M."/>
            <person name="Davidsen T.M."/>
            <person name="Wayne K.J."/>
            <person name="Tettelin H."/>
            <person name="Glass J.I."/>
            <person name="Rusch D."/>
            <person name="Podicherti R."/>
            <person name="Tsui H.-C.T."/>
            <person name="Winkler M.E."/>
        </authorList>
    </citation>
    <scope>NUCLEOTIDE SEQUENCE</scope>
</reference>
<evidence type="ECO:0000313" key="1">
    <source>
        <dbReference type="EMBL" id="SUZ83669.1"/>
    </source>
</evidence>
<proteinExistence type="predicted"/>
<gene>
    <name evidence="1" type="ORF">METZ01_LOCUS36523</name>
</gene>
<dbReference type="EMBL" id="UINC01001561">
    <property type="protein sequence ID" value="SUZ83669.1"/>
    <property type="molecule type" value="Genomic_DNA"/>
</dbReference>
<evidence type="ECO:0008006" key="2">
    <source>
        <dbReference type="Google" id="ProtNLM"/>
    </source>
</evidence>
<organism evidence="1">
    <name type="scientific">marine metagenome</name>
    <dbReference type="NCBI Taxonomy" id="408172"/>
    <lineage>
        <taxon>unclassified sequences</taxon>
        <taxon>metagenomes</taxon>
        <taxon>ecological metagenomes</taxon>
    </lineage>
</organism>
<accession>A0A381QYH2</accession>
<dbReference type="Gene3D" id="3.40.50.300">
    <property type="entry name" value="P-loop containing nucleotide triphosphate hydrolases"/>
    <property type="match status" value="1"/>
</dbReference>
<sequence length="58" mass="6615">MLTKVENQYNVYKYQKSGITNTKIKKLNSKERVEEIAKMLSGDVISSSVLTHAKELLN</sequence>
<dbReference type="AlphaFoldDB" id="A0A381QYH2"/>
<dbReference type="InterPro" id="IPR027417">
    <property type="entry name" value="P-loop_NTPase"/>
</dbReference>
<name>A0A381QYH2_9ZZZZ</name>
<protein>
    <recommendedName>
        <fullName evidence="2">DNA repair protein RecN</fullName>
    </recommendedName>
</protein>